<dbReference type="Ensembl" id="ENSFHET00000015913.1">
    <property type="protein sequence ID" value="ENSFHEP00000000195.1"/>
    <property type="gene ID" value="ENSFHEG00000023263.1"/>
</dbReference>
<name>A0A3Q2NMT3_FUNHE</name>
<dbReference type="GeneTree" id="ENSGT00940000160436"/>
<dbReference type="AlphaFoldDB" id="A0A3Q2NMT3"/>
<dbReference type="Proteomes" id="UP000265000">
    <property type="component" value="Unplaced"/>
</dbReference>
<feature type="region of interest" description="Disordered" evidence="1">
    <location>
        <begin position="42"/>
        <end position="67"/>
    </location>
</feature>
<proteinExistence type="predicted"/>
<keyword evidence="3" id="KW-1185">Reference proteome</keyword>
<organism evidence="2 3">
    <name type="scientific">Fundulus heteroclitus</name>
    <name type="common">Killifish</name>
    <name type="synonym">Mummichog</name>
    <dbReference type="NCBI Taxonomy" id="8078"/>
    <lineage>
        <taxon>Eukaryota</taxon>
        <taxon>Metazoa</taxon>
        <taxon>Chordata</taxon>
        <taxon>Craniata</taxon>
        <taxon>Vertebrata</taxon>
        <taxon>Euteleostomi</taxon>
        <taxon>Actinopterygii</taxon>
        <taxon>Neopterygii</taxon>
        <taxon>Teleostei</taxon>
        <taxon>Neoteleostei</taxon>
        <taxon>Acanthomorphata</taxon>
        <taxon>Ovalentaria</taxon>
        <taxon>Atherinomorphae</taxon>
        <taxon>Cyprinodontiformes</taxon>
        <taxon>Fundulidae</taxon>
        <taxon>Fundulus</taxon>
    </lineage>
</organism>
<reference evidence="2" key="2">
    <citation type="submission" date="2025-09" db="UniProtKB">
        <authorList>
            <consortium name="Ensembl"/>
        </authorList>
    </citation>
    <scope>IDENTIFICATION</scope>
</reference>
<protein>
    <submittedName>
        <fullName evidence="2">Uncharacterized protein</fullName>
    </submittedName>
</protein>
<evidence type="ECO:0000256" key="1">
    <source>
        <dbReference type="SAM" id="MobiDB-lite"/>
    </source>
</evidence>
<accession>A0A3Q2NMT3</accession>
<reference evidence="2" key="1">
    <citation type="submission" date="2025-08" db="UniProtKB">
        <authorList>
            <consortium name="Ensembl"/>
        </authorList>
    </citation>
    <scope>IDENTIFICATION</scope>
</reference>
<dbReference type="PANTHER" id="PTHR45913">
    <property type="entry name" value="EPM2A-INTERACTING PROTEIN 1"/>
    <property type="match status" value="1"/>
</dbReference>
<sequence length="453" mass="51175">MKHEISGVHLHKLCQRERKTGAQTKVTREECAKAAAVMDKWLKRPDARDSGEDKKKEAKSKPRRYSEDYILHGFPSTSGDPPQTQCFIYREILATSPMRPAHLQRHQSTKHSGSPQLSQAKHQRFFTAYPCLLLNQKKPHSIVEEPLLPAATAVAEIMMDKKAADTLKKVPLSNNTVSRRINMSLNITGQFALQLDEMTDVRGDAQLLGFVRFKDVSDINEHVLLLHDLVSPDLSAVMDDALHTDVRWLSRGKTLLRRYEVCIEVFVFLKEHLHPLAVVSVDAKWVARLAYLTDMFVKLNEINLYLQGRASHVLKIKVFTKKSNLWDRKSDEGDVSCSLLLDARLTTADVSRGPVVRLVQAHLSSLSTDSSQYFQDIEESERLDWVRDPFIVSESSNSLLARLHRAPVANLLILVFSSKCQTSCAVLGYKHNPHLWTLGPHTTLMESVSDGLS</sequence>
<evidence type="ECO:0000313" key="3">
    <source>
        <dbReference type="Proteomes" id="UP000265000"/>
    </source>
</evidence>
<dbReference type="PANTHER" id="PTHR45913:SF19">
    <property type="entry name" value="LOW QUALITY PROTEIN: ZINC FINGER BED DOMAIN-CONTAINING PROTEIN 5-LIKE"/>
    <property type="match status" value="1"/>
</dbReference>
<evidence type="ECO:0000313" key="2">
    <source>
        <dbReference type="Ensembl" id="ENSFHEP00000000195.1"/>
    </source>
</evidence>